<protein>
    <submittedName>
        <fullName evidence="4">GNAT family N-acetyltransferase</fullName>
    </submittedName>
</protein>
<dbReference type="Pfam" id="PF00583">
    <property type="entry name" value="Acetyltransf_1"/>
    <property type="match status" value="1"/>
</dbReference>
<organism evidence="4 5">
    <name type="scientific">Streptomyces marincola</name>
    <dbReference type="NCBI Taxonomy" id="2878388"/>
    <lineage>
        <taxon>Bacteria</taxon>
        <taxon>Bacillati</taxon>
        <taxon>Actinomycetota</taxon>
        <taxon>Actinomycetes</taxon>
        <taxon>Kitasatosporales</taxon>
        <taxon>Streptomycetaceae</taxon>
        <taxon>Streptomyces</taxon>
    </lineage>
</organism>
<keyword evidence="2" id="KW-0012">Acyltransferase</keyword>
<name>A0A1W7CZA5_9ACTN</name>
<dbReference type="InterPro" id="IPR050832">
    <property type="entry name" value="Bact_Acetyltransf"/>
</dbReference>
<dbReference type="SUPFAM" id="SSF55729">
    <property type="entry name" value="Acyl-CoA N-acyltransferases (Nat)"/>
    <property type="match status" value="1"/>
</dbReference>
<dbReference type="CDD" id="cd04301">
    <property type="entry name" value="NAT_SF"/>
    <property type="match status" value="1"/>
</dbReference>
<dbReference type="KEGG" id="smao:CAG99_15860"/>
<dbReference type="AlphaFoldDB" id="A0A1W7CZA5"/>
<dbReference type="Gene3D" id="3.40.630.30">
    <property type="match status" value="1"/>
</dbReference>
<feature type="domain" description="N-acetyltransferase" evidence="3">
    <location>
        <begin position="1"/>
        <end position="151"/>
    </location>
</feature>
<evidence type="ECO:0000259" key="3">
    <source>
        <dbReference type="PROSITE" id="PS51186"/>
    </source>
</evidence>
<evidence type="ECO:0000313" key="5">
    <source>
        <dbReference type="Proteomes" id="UP000194218"/>
    </source>
</evidence>
<dbReference type="Proteomes" id="UP000194218">
    <property type="component" value="Chromosome"/>
</dbReference>
<dbReference type="InterPro" id="IPR000182">
    <property type="entry name" value="GNAT_dom"/>
</dbReference>
<evidence type="ECO:0000256" key="1">
    <source>
        <dbReference type="ARBA" id="ARBA00022679"/>
    </source>
</evidence>
<reference evidence="4 5" key="1">
    <citation type="submission" date="2017-05" db="EMBL/GenBank/DDBJ databases">
        <title>Complete genome sequence of Streptomyces sp. SCSIO 03032 revealed the diverse biosynthetic pathways for its bioactive secondary metabolites.</title>
        <authorList>
            <person name="Ma L."/>
            <person name="Zhu Y."/>
            <person name="Zhang W."/>
            <person name="Zhang G."/>
            <person name="Tian X."/>
            <person name="Zhang S."/>
            <person name="Zhang C."/>
        </authorList>
    </citation>
    <scope>NUCLEOTIDE SEQUENCE [LARGE SCALE GENOMIC DNA]</scope>
    <source>
        <strain evidence="4 5">SCSIO 03032</strain>
    </source>
</reference>
<keyword evidence="1 4" id="KW-0808">Transferase</keyword>
<dbReference type="PROSITE" id="PS51186">
    <property type="entry name" value="GNAT"/>
    <property type="match status" value="1"/>
</dbReference>
<dbReference type="EMBL" id="CP021121">
    <property type="protein sequence ID" value="ARQ70124.1"/>
    <property type="molecule type" value="Genomic_DNA"/>
</dbReference>
<evidence type="ECO:0000313" key="4">
    <source>
        <dbReference type="EMBL" id="ARQ70124.1"/>
    </source>
</evidence>
<sequence>MLDGAVAWLAARGRTGQWGTQPWSARPKAVERVREILASGTVWIAEVEGEPAGTMTLTPSPGPYLAPADEPEVYVHLLATDRAFTGRGVGAALLAHAVAEARRQGIGLVRVDCYAGDDGRLVDYYRAQGFTAAERFDVDGWPGMLLTRRVPAG</sequence>
<evidence type="ECO:0000256" key="2">
    <source>
        <dbReference type="ARBA" id="ARBA00023315"/>
    </source>
</evidence>
<proteinExistence type="predicted"/>
<dbReference type="PANTHER" id="PTHR43877">
    <property type="entry name" value="AMINOALKYLPHOSPHONATE N-ACETYLTRANSFERASE-RELATED-RELATED"/>
    <property type="match status" value="1"/>
</dbReference>
<accession>A0A1W7CZA5</accession>
<dbReference type="OrthoDB" id="7011037at2"/>
<gene>
    <name evidence="4" type="ORF">CAG99_15860</name>
</gene>
<keyword evidence="5" id="KW-1185">Reference proteome</keyword>
<dbReference type="GO" id="GO:0016747">
    <property type="term" value="F:acyltransferase activity, transferring groups other than amino-acyl groups"/>
    <property type="evidence" value="ECO:0007669"/>
    <property type="project" value="InterPro"/>
</dbReference>
<dbReference type="InterPro" id="IPR016181">
    <property type="entry name" value="Acyl_CoA_acyltransferase"/>
</dbReference>